<dbReference type="Gene3D" id="3.10.180.10">
    <property type="entry name" value="2,3-Dihydroxybiphenyl 1,2-Dioxygenase, domain 1"/>
    <property type="match status" value="1"/>
</dbReference>
<sequence>MTNPVCWFEIYVNDIERAKQFYQTVLNIQLNLLSSPTAPTMQMWAFPSDMNQYGTTGTLVQMEGILAGGNSTVVYFSSQNCAIEAARVENAGGKIHQDKMSIGEYGFIVLALDTEGNIFGIHSMQ</sequence>
<accession>A0A1Y3CJB2</accession>
<evidence type="ECO:0000259" key="1">
    <source>
        <dbReference type="Pfam" id="PF22677"/>
    </source>
</evidence>
<dbReference type="InterPro" id="IPR029068">
    <property type="entry name" value="Glyas_Bleomycin-R_OHBP_Dase"/>
</dbReference>
<name>A0A1Y3CJB2_9GAMM</name>
<keyword evidence="3" id="KW-1185">Reference proteome</keyword>
<dbReference type="InterPro" id="IPR052164">
    <property type="entry name" value="Anthracycline_SecMetBiosynth"/>
</dbReference>
<dbReference type="OrthoDB" id="8776491at2"/>
<dbReference type="Pfam" id="PF22677">
    <property type="entry name" value="Ble-like_N"/>
    <property type="match status" value="1"/>
</dbReference>
<dbReference type="CDD" id="cd07247">
    <property type="entry name" value="SgaA_N_like"/>
    <property type="match status" value="1"/>
</dbReference>
<dbReference type="RefSeq" id="WP_086202932.1">
    <property type="nucleotide sequence ID" value="NZ_NEGB01000002.1"/>
</dbReference>
<feature type="domain" description="Glyoxalase/Bleomycin resistance-like N-terminal" evidence="1">
    <location>
        <begin position="6"/>
        <end position="26"/>
    </location>
</feature>
<dbReference type="SUPFAM" id="SSF54593">
    <property type="entry name" value="Glyoxalase/Bleomycin resistance protein/Dihydroxybiphenyl dioxygenase"/>
    <property type="match status" value="1"/>
</dbReference>
<proteinExistence type="predicted"/>
<dbReference type="STRING" id="1977882.B9T28_05460"/>
<dbReference type="Proteomes" id="UP000242765">
    <property type="component" value="Unassembled WGS sequence"/>
</dbReference>
<reference evidence="2 3" key="1">
    <citation type="submission" date="2017-04" db="EMBL/GenBank/DDBJ databases">
        <title>High diversity of culturable Acinetobacter species in natural soil and water ecosystems.</title>
        <authorList>
            <person name="Nemec A."/>
            <person name="Radolfova-Krizova L."/>
        </authorList>
    </citation>
    <scope>NUCLEOTIDE SEQUENCE [LARGE SCALE GENOMIC DNA]</scope>
    <source>
        <strain evidence="2 3">ANC 4999</strain>
    </source>
</reference>
<comment type="caution">
    <text evidence="2">The sequence shown here is derived from an EMBL/GenBank/DDBJ whole genome shotgun (WGS) entry which is preliminary data.</text>
</comment>
<organism evidence="2 3">
    <name type="scientific">Acinetobacter silvestris</name>
    <dbReference type="NCBI Taxonomy" id="1977882"/>
    <lineage>
        <taxon>Bacteria</taxon>
        <taxon>Pseudomonadati</taxon>
        <taxon>Pseudomonadota</taxon>
        <taxon>Gammaproteobacteria</taxon>
        <taxon>Moraxellales</taxon>
        <taxon>Moraxellaceae</taxon>
        <taxon>Acinetobacter</taxon>
    </lineage>
</organism>
<dbReference type="PANTHER" id="PTHR33993:SF2">
    <property type="entry name" value="VOC DOMAIN-CONTAINING PROTEIN"/>
    <property type="match status" value="1"/>
</dbReference>
<dbReference type="InterPro" id="IPR053863">
    <property type="entry name" value="Glyoxy/Ble-like_N"/>
</dbReference>
<dbReference type="AlphaFoldDB" id="A0A1Y3CJB2"/>
<protein>
    <submittedName>
        <fullName evidence="2">Glyoxalase</fullName>
    </submittedName>
</protein>
<dbReference type="EMBL" id="NEGB01000002">
    <property type="protein sequence ID" value="OTG66688.1"/>
    <property type="molecule type" value="Genomic_DNA"/>
</dbReference>
<gene>
    <name evidence="2" type="ORF">B9T28_05460</name>
</gene>
<dbReference type="PANTHER" id="PTHR33993">
    <property type="entry name" value="GLYOXALASE-RELATED"/>
    <property type="match status" value="1"/>
</dbReference>
<evidence type="ECO:0000313" key="3">
    <source>
        <dbReference type="Proteomes" id="UP000242765"/>
    </source>
</evidence>
<evidence type="ECO:0000313" key="2">
    <source>
        <dbReference type="EMBL" id="OTG66688.1"/>
    </source>
</evidence>